<feature type="domain" description="RecF/RecN/SMC N-terminal" evidence="7">
    <location>
        <begin position="5"/>
        <end position="337"/>
    </location>
</feature>
<name>A0A0G0HHE7_9BACT</name>
<gene>
    <name evidence="6" type="primary">recF</name>
    <name evidence="8" type="ORF">US54_C0021G0002</name>
</gene>
<evidence type="ECO:0000259" key="7">
    <source>
        <dbReference type="Pfam" id="PF02463"/>
    </source>
</evidence>
<organism evidence="8 9">
    <name type="scientific">Candidatus Roizmanbacteria bacterium GW2011_GWA2_37_7</name>
    <dbReference type="NCBI Taxonomy" id="1618481"/>
    <lineage>
        <taxon>Bacteria</taxon>
        <taxon>Candidatus Roizmaniibacteriota</taxon>
    </lineage>
</organism>
<keyword evidence="3 6" id="KW-0547">Nucleotide-binding</keyword>
<dbReference type="GO" id="GO:0006260">
    <property type="term" value="P:DNA replication"/>
    <property type="evidence" value="ECO:0007669"/>
    <property type="project" value="UniProtKB-UniRule"/>
</dbReference>
<dbReference type="GO" id="GO:0005737">
    <property type="term" value="C:cytoplasm"/>
    <property type="evidence" value="ECO:0007669"/>
    <property type="project" value="UniProtKB-SubCell"/>
</dbReference>
<dbReference type="HAMAP" id="MF_00365">
    <property type="entry name" value="RecF"/>
    <property type="match status" value="1"/>
</dbReference>
<dbReference type="InterPro" id="IPR027417">
    <property type="entry name" value="P-loop_NTPase"/>
</dbReference>
<keyword evidence="4 6" id="KW-0067">ATP-binding</keyword>
<dbReference type="EMBL" id="LBTJ01000021">
    <property type="protein sequence ID" value="KKQ37975.1"/>
    <property type="molecule type" value="Genomic_DNA"/>
</dbReference>
<comment type="similarity">
    <text evidence="6">Belongs to the RecF family.</text>
</comment>
<evidence type="ECO:0000256" key="5">
    <source>
        <dbReference type="ARBA" id="ARBA00023125"/>
    </source>
</evidence>
<dbReference type="SUPFAM" id="SSF52540">
    <property type="entry name" value="P-loop containing nucleoside triphosphate hydrolases"/>
    <property type="match status" value="1"/>
</dbReference>
<evidence type="ECO:0000256" key="6">
    <source>
        <dbReference type="HAMAP-Rule" id="MF_00365"/>
    </source>
</evidence>
<keyword evidence="5 6" id="KW-0238">DNA-binding</keyword>
<dbReference type="PATRIC" id="fig|1618481.3.peg.507"/>
<feature type="binding site" evidence="6">
    <location>
        <begin position="32"/>
        <end position="39"/>
    </location>
    <ligand>
        <name>ATP</name>
        <dbReference type="ChEBI" id="CHEBI:30616"/>
    </ligand>
</feature>
<reference evidence="8 9" key="1">
    <citation type="journal article" date="2015" name="Nature">
        <title>rRNA introns, odd ribosomes, and small enigmatic genomes across a large radiation of phyla.</title>
        <authorList>
            <person name="Brown C.T."/>
            <person name="Hug L.A."/>
            <person name="Thomas B.C."/>
            <person name="Sharon I."/>
            <person name="Castelle C.J."/>
            <person name="Singh A."/>
            <person name="Wilkins M.J."/>
            <person name="Williams K.H."/>
            <person name="Banfield J.F."/>
        </authorList>
    </citation>
    <scope>NUCLEOTIDE SEQUENCE [LARGE SCALE GENOMIC DNA]</scope>
</reference>
<dbReference type="AlphaFoldDB" id="A0A0G0HHE7"/>
<evidence type="ECO:0000256" key="4">
    <source>
        <dbReference type="ARBA" id="ARBA00022840"/>
    </source>
</evidence>
<comment type="subcellular location">
    <subcellularLocation>
        <location evidence="6">Cytoplasm</location>
    </subcellularLocation>
</comment>
<comment type="function">
    <text evidence="6">The RecF protein is involved in DNA metabolism; it is required for DNA replication and normal SOS inducibility. RecF binds preferentially to single-stranded, linear DNA. It also seems to bind ATP.</text>
</comment>
<evidence type="ECO:0000256" key="2">
    <source>
        <dbReference type="ARBA" id="ARBA00022705"/>
    </source>
</evidence>
<dbReference type="Pfam" id="PF02463">
    <property type="entry name" value="SMC_N"/>
    <property type="match status" value="1"/>
</dbReference>
<sequence length="350" mass="41157">MSMILSKLQITNFRNFVSSSFEMSPHLTLIIGENAKGKTNLLEAVYTSMYGTGFRESKEAELIHWDYDDSIVDAQFLDGDIKQRFQVRLLKIGDERVQKKFFVNKAAKSLFQYRKNQMHAVLFAPEQIRIITGSPSRKRRYFDTVISCVDQGYKKSLRSYENALRRRNKVLELYDNELSLTQELSYWNGLIIEHGTELIRKRHSYIQFLNDHPHVDGKKFGIVYLPNIISMERIGQIRLQELRYRRTLIGPQKDDFTLFMKGEKEKNIGLYGSRSEQRMAVFWLKLNELAFFEKHTKEKPLLLLDDIFSELDARNRELVMKMIKAHQTIVTTTEKDIKNLVQMPEVVIEL</sequence>
<evidence type="ECO:0000256" key="3">
    <source>
        <dbReference type="ARBA" id="ARBA00022741"/>
    </source>
</evidence>
<keyword evidence="6" id="KW-0234">DNA repair</keyword>
<keyword evidence="6" id="KW-0227">DNA damage</keyword>
<proteinExistence type="inferred from homology"/>
<dbReference type="GO" id="GO:0000731">
    <property type="term" value="P:DNA synthesis involved in DNA repair"/>
    <property type="evidence" value="ECO:0007669"/>
    <property type="project" value="TreeGrafter"/>
</dbReference>
<dbReference type="InterPro" id="IPR001238">
    <property type="entry name" value="DNA-binding_RecF"/>
</dbReference>
<dbReference type="Gene3D" id="1.20.1050.90">
    <property type="entry name" value="RecF/RecN/SMC, N-terminal domain"/>
    <property type="match status" value="1"/>
</dbReference>
<dbReference type="InterPro" id="IPR042174">
    <property type="entry name" value="RecF_2"/>
</dbReference>
<keyword evidence="6" id="KW-0742">SOS response</keyword>
<dbReference type="STRING" id="1618481.US54_C0021G0002"/>
<evidence type="ECO:0000313" key="8">
    <source>
        <dbReference type="EMBL" id="KKQ37975.1"/>
    </source>
</evidence>
<evidence type="ECO:0000313" key="9">
    <source>
        <dbReference type="Proteomes" id="UP000034471"/>
    </source>
</evidence>
<dbReference type="GO" id="GO:0005524">
    <property type="term" value="F:ATP binding"/>
    <property type="evidence" value="ECO:0007669"/>
    <property type="project" value="UniProtKB-UniRule"/>
</dbReference>
<keyword evidence="1 6" id="KW-0963">Cytoplasm</keyword>
<dbReference type="GO" id="GO:0006302">
    <property type="term" value="P:double-strand break repair"/>
    <property type="evidence" value="ECO:0007669"/>
    <property type="project" value="TreeGrafter"/>
</dbReference>
<dbReference type="PANTHER" id="PTHR32182">
    <property type="entry name" value="DNA REPLICATION AND REPAIR PROTEIN RECF"/>
    <property type="match status" value="1"/>
</dbReference>
<dbReference type="GO" id="GO:0009432">
    <property type="term" value="P:SOS response"/>
    <property type="evidence" value="ECO:0007669"/>
    <property type="project" value="UniProtKB-UniRule"/>
</dbReference>
<accession>A0A0G0HHE7</accession>
<dbReference type="InterPro" id="IPR003395">
    <property type="entry name" value="RecF/RecN/SMC_N"/>
</dbReference>
<keyword evidence="2 6" id="KW-0235">DNA replication</keyword>
<comment type="caution">
    <text evidence="8">The sequence shown here is derived from an EMBL/GenBank/DDBJ whole genome shotgun (WGS) entry which is preliminary data.</text>
</comment>
<dbReference type="GO" id="GO:0003697">
    <property type="term" value="F:single-stranded DNA binding"/>
    <property type="evidence" value="ECO:0007669"/>
    <property type="project" value="UniProtKB-UniRule"/>
</dbReference>
<protein>
    <recommendedName>
        <fullName evidence="6">DNA replication and repair protein RecF</fullName>
    </recommendedName>
</protein>
<dbReference type="Gene3D" id="3.40.50.300">
    <property type="entry name" value="P-loop containing nucleotide triphosphate hydrolases"/>
    <property type="match status" value="1"/>
</dbReference>
<evidence type="ECO:0000256" key="1">
    <source>
        <dbReference type="ARBA" id="ARBA00022490"/>
    </source>
</evidence>
<dbReference type="PANTHER" id="PTHR32182:SF0">
    <property type="entry name" value="DNA REPLICATION AND REPAIR PROTEIN RECF"/>
    <property type="match status" value="1"/>
</dbReference>
<dbReference type="NCBIfam" id="TIGR00611">
    <property type="entry name" value="recf"/>
    <property type="match status" value="1"/>
</dbReference>
<dbReference type="Proteomes" id="UP000034471">
    <property type="component" value="Unassembled WGS sequence"/>
</dbReference>